<evidence type="ECO:0000313" key="2">
    <source>
        <dbReference type="Proteomes" id="UP000190065"/>
    </source>
</evidence>
<dbReference type="AlphaFoldDB" id="A0A1T4RS11"/>
<gene>
    <name evidence="1" type="ORF">SAMN02745202_02398</name>
</gene>
<protein>
    <submittedName>
        <fullName evidence="1">Uncharacterized protein</fullName>
    </submittedName>
</protein>
<dbReference type="Proteomes" id="UP000190065">
    <property type="component" value="Unassembled WGS sequence"/>
</dbReference>
<evidence type="ECO:0000313" key="1">
    <source>
        <dbReference type="EMBL" id="SKA18616.1"/>
    </source>
</evidence>
<proteinExistence type="predicted"/>
<name>A0A1T4RS11_9BACT</name>
<accession>A0A1T4RS11</accession>
<organism evidence="1 2">
    <name type="scientific">Segatella oulorum</name>
    <dbReference type="NCBI Taxonomy" id="28136"/>
    <lineage>
        <taxon>Bacteria</taxon>
        <taxon>Pseudomonadati</taxon>
        <taxon>Bacteroidota</taxon>
        <taxon>Bacteroidia</taxon>
        <taxon>Bacteroidales</taxon>
        <taxon>Prevotellaceae</taxon>
        <taxon>Segatella</taxon>
    </lineage>
</organism>
<reference evidence="1 2" key="1">
    <citation type="submission" date="2017-02" db="EMBL/GenBank/DDBJ databases">
        <authorList>
            <person name="Peterson S.W."/>
        </authorList>
    </citation>
    <scope>NUCLEOTIDE SEQUENCE [LARGE SCALE GENOMIC DNA]</scope>
    <source>
        <strain evidence="1 2">ATCC 43324</strain>
    </source>
</reference>
<sequence>MKILHYHFLRPPIPICVIRSFRKQCALSSSVANLPNTTLLQTFVLDRFRTLTIRVHIQSTILLSFMNRWTILHQEMYI</sequence>
<dbReference type="EMBL" id="FUXK01000038">
    <property type="protein sequence ID" value="SKA18616.1"/>
    <property type="molecule type" value="Genomic_DNA"/>
</dbReference>